<dbReference type="InterPro" id="IPR007037">
    <property type="entry name" value="SIP_rossman_dom"/>
</dbReference>
<dbReference type="Gene3D" id="3.40.50.80">
    <property type="entry name" value="Nucleotide-binding domain of ferredoxin-NADP reductase (FNR) module"/>
    <property type="match status" value="1"/>
</dbReference>
<gene>
    <name evidence="2" type="ORF">GCM10022252_00600</name>
</gene>
<comment type="caution">
    <text evidence="2">The sequence shown here is derived from an EMBL/GenBank/DDBJ whole genome shotgun (WGS) entry which is preliminary data.</text>
</comment>
<dbReference type="InterPro" id="IPR039261">
    <property type="entry name" value="FNR_nucleotide-bd"/>
</dbReference>
<dbReference type="Pfam" id="PF08021">
    <property type="entry name" value="FAD_binding_9"/>
    <property type="match status" value="1"/>
</dbReference>
<accession>A0ABP8A7P5</accession>
<keyword evidence="3" id="KW-1185">Reference proteome</keyword>
<proteinExistence type="predicted"/>
<dbReference type="CDD" id="cd06193">
    <property type="entry name" value="siderophore_interacting"/>
    <property type="match status" value="1"/>
</dbReference>
<feature type="domain" description="FAD-binding FR-type" evidence="1">
    <location>
        <begin position="1"/>
        <end position="137"/>
    </location>
</feature>
<evidence type="ECO:0000313" key="3">
    <source>
        <dbReference type="Proteomes" id="UP001501251"/>
    </source>
</evidence>
<protein>
    <submittedName>
        <fullName evidence="2">Siderophore-interacting protein</fullName>
    </submittedName>
</protein>
<dbReference type="InterPro" id="IPR039374">
    <property type="entry name" value="SIP_fam"/>
</dbReference>
<name>A0ABP8A7P5_9ACTN</name>
<reference evidence="3" key="1">
    <citation type="journal article" date="2019" name="Int. J. Syst. Evol. Microbiol.">
        <title>The Global Catalogue of Microorganisms (GCM) 10K type strain sequencing project: providing services to taxonomists for standard genome sequencing and annotation.</title>
        <authorList>
            <consortium name="The Broad Institute Genomics Platform"/>
            <consortium name="The Broad Institute Genome Sequencing Center for Infectious Disease"/>
            <person name="Wu L."/>
            <person name="Ma J."/>
        </authorList>
    </citation>
    <scope>NUCLEOTIDE SEQUENCE [LARGE SCALE GENOMIC DNA]</scope>
    <source>
        <strain evidence="3">JCM 17388</strain>
    </source>
</reference>
<sequence length="262" mass="28694">MLTLTVRDTERISPHFVAVTLGGDDFHHLERTGYDQSGRLFFGDPGQDEVVLPSSERWMLQRTLQSARQRPRVRSYSIRRFRPEASAFDIEISIHGPHDPAAASGTTAPGSVWALAAEPGDEVAFLDEGHSYRPVPQAAWQLLVGDESALPAILAILESSADALPAVVFLEVPGSEDIRSEVTAPTGTKIHWLPRDDSSVRPGTLALRAVKDARLPPGPFYAWAAGESSLAGGVRRHLVGERHVSRSDITFHGYWRYGRASL</sequence>
<dbReference type="InterPro" id="IPR017927">
    <property type="entry name" value="FAD-bd_FR_type"/>
</dbReference>
<evidence type="ECO:0000259" key="1">
    <source>
        <dbReference type="PROSITE" id="PS51384"/>
    </source>
</evidence>
<dbReference type="PROSITE" id="PS51384">
    <property type="entry name" value="FAD_FR"/>
    <property type="match status" value="1"/>
</dbReference>
<dbReference type="Proteomes" id="UP001501251">
    <property type="component" value="Unassembled WGS sequence"/>
</dbReference>
<evidence type="ECO:0000313" key="2">
    <source>
        <dbReference type="EMBL" id="GAA4179296.1"/>
    </source>
</evidence>
<dbReference type="PANTHER" id="PTHR30157">
    <property type="entry name" value="FERRIC REDUCTASE, NADPH-DEPENDENT"/>
    <property type="match status" value="1"/>
</dbReference>
<dbReference type="Gene3D" id="2.40.30.10">
    <property type="entry name" value="Translation factors"/>
    <property type="match status" value="1"/>
</dbReference>
<dbReference type="PANTHER" id="PTHR30157:SF0">
    <property type="entry name" value="NADPH-DEPENDENT FERRIC-CHELATE REDUCTASE"/>
    <property type="match status" value="1"/>
</dbReference>
<dbReference type="InterPro" id="IPR013113">
    <property type="entry name" value="SIP_FAD-bd"/>
</dbReference>
<dbReference type="EMBL" id="BAABAQ010000001">
    <property type="protein sequence ID" value="GAA4179296.1"/>
    <property type="molecule type" value="Genomic_DNA"/>
</dbReference>
<organism evidence="2 3">
    <name type="scientific">Streptosporangium oxazolinicum</name>
    <dbReference type="NCBI Taxonomy" id="909287"/>
    <lineage>
        <taxon>Bacteria</taxon>
        <taxon>Bacillati</taxon>
        <taxon>Actinomycetota</taxon>
        <taxon>Actinomycetes</taxon>
        <taxon>Streptosporangiales</taxon>
        <taxon>Streptosporangiaceae</taxon>
        <taxon>Streptosporangium</taxon>
    </lineage>
</organism>
<dbReference type="Pfam" id="PF04954">
    <property type="entry name" value="SIP"/>
    <property type="match status" value="1"/>
</dbReference>